<feature type="domain" description="NIDO" evidence="4">
    <location>
        <begin position="253"/>
        <end position="419"/>
    </location>
</feature>
<evidence type="ECO:0000313" key="6">
    <source>
        <dbReference type="Proteomes" id="UP001642520"/>
    </source>
</evidence>
<evidence type="ECO:0000256" key="3">
    <source>
        <dbReference type="SAM" id="SignalP"/>
    </source>
</evidence>
<proteinExistence type="predicted"/>
<evidence type="ECO:0000256" key="2">
    <source>
        <dbReference type="SAM" id="MobiDB-lite"/>
    </source>
</evidence>
<dbReference type="Pfam" id="PF06119">
    <property type="entry name" value="NIDO"/>
    <property type="match status" value="1"/>
</dbReference>
<keyword evidence="3" id="KW-0732">Signal</keyword>
<sequence>MRNEPSLDRDFPSLRSIIFWCILLLLSSPISVQIMAHPCDDTFEYDEDMCNDGSYELQSLPETEDLNGGNNYEDSLEVEEEKGDEVPQSDDIFEERNEAKEEVSYPQNIAGKIAGGKSEEHMRYNSDSPDADRYASRSDDSVQDYVLTEARLKEIRSKFLYWFFDKGGDNDEGDYQRDIQSLTPQIHKNFTFQLPFFGFGFNYARVSMNGYLEFSDPPPHYTYPLVFPIKDWPKKNDPSFIGIFFSKCRIGEIRPTDIDKRKPGVYFRVERDLQDRKDQFGVEMRERLKWDIREGVDGAEAFVPKHAIVVTWKNMSFTGGIDNSLYKTNTFQMVLATDEVNTYAMFNYVDIQWTSHTEAGGDTVNGEGGISAFVGFNAGNGTRSYEYKPYSQTPSIRDLTTKGCANGFPGRHIFKIDETIVPGTCKRDEGLRNEPTKLDIFCHSRFLTRLRVLNCTIVTSQNKLITV</sequence>
<feature type="chain" id="PRO_5045981138" description="NIDO domain-containing protein" evidence="3">
    <location>
        <begin position="37"/>
        <end position="467"/>
    </location>
</feature>
<gene>
    <name evidence="5" type="ORF">XYLVIOL_LOCUS7068</name>
</gene>
<reference evidence="5 6" key="1">
    <citation type="submission" date="2024-08" db="EMBL/GenBank/DDBJ databases">
        <authorList>
            <person name="Will J Nash"/>
            <person name="Angela Man"/>
            <person name="Seanna McTaggart"/>
            <person name="Kendall Baker"/>
            <person name="Tom Barker"/>
            <person name="Leah Catchpole"/>
            <person name="Alex Durrant"/>
            <person name="Karim Gharbi"/>
            <person name="Naomi Irish"/>
            <person name="Gemy Kaithakottil"/>
            <person name="Debby Ku"/>
            <person name="Aaliyah Providence"/>
            <person name="Felix Shaw"/>
            <person name="David Swarbreck"/>
            <person name="Chris Watkins"/>
            <person name="Ann M. McCartney"/>
            <person name="Giulio Formenti"/>
            <person name="Alice Mouton"/>
            <person name="Noel Vella"/>
            <person name="Bjorn M von Reumont"/>
            <person name="Adriana Vella"/>
            <person name="Wilfried Haerty"/>
        </authorList>
    </citation>
    <scope>NUCLEOTIDE SEQUENCE [LARGE SCALE GENOMIC DNA]</scope>
</reference>
<evidence type="ECO:0000313" key="5">
    <source>
        <dbReference type="EMBL" id="CAL7945198.1"/>
    </source>
</evidence>
<dbReference type="Proteomes" id="UP001642520">
    <property type="component" value="Unassembled WGS sequence"/>
</dbReference>
<feature type="region of interest" description="Disordered" evidence="2">
    <location>
        <begin position="60"/>
        <end position="88"/>
    </location>
</feature>
<keyword evidence="1" id="KW-1015">Disulfide bond</keyword>
<comment type="caution">
    <text evidence="5">The sequence shown here is derived from an EMBL/GenBank/DDBJ whole genome shotgun (WGS) entry which is preliminary data.</text>
</comment>
<dbReference type="SMART" id="SM00539">
    <property type="entry name" value="NIDO"/>
    <property type="match status" value="1"/>
</dbReference>
<protein>
    <recommendedName>
        <fullName evidence="4">NIDO domain-containing protein</fullName>
    </recommendedName>
</protein>
<evidence type="ECO:0000259" key="4">
    <source>
        <dbReference type="PROSITE" id="PS51220"/>
    </source>
</evidence>
<organism evidence="5 6">
    <name type="scientific">Xylocopa violacea</name>
    <name type="common">Violet carpenter bee</name>
    <name type="synonym">Apis violacea</name>
    <dbReference type="NCBI Taxonomy" id="135666"/>
    <lineage>
        <taxon>Eukaryota</taxon>
        <taxon>Metazoa</taxon>
        <taxon>Ecdysozoa</taxon>
        <taxon>Arthropoda</taxon>
        <taxon>Hexapoda</taxon>
        <taxon>Insecta</taxon>
        <taxon>Pterygota</taxon>
        <taxon>Neoptera</taxon>
        <taxon>Endopterygota</taxon>
        <taxon>Hymenoptera</taxon>
        <taxon>Apocrita</taxon>
        <taxon>Aculeata</taxon>
        <taxon>Apoidea</taxon>
        <taxon>Anthophila</taxon>
        <taxon>Apidae</taxon>
        <taxon>Xylocopa</taxon>
        <taxon>Xylocopa</taxon>
    </lineage>
</organism>
<name>A0ABP1P026_XYLVO</name>
<dbReference type="InterPro" id="IPR051495">
    <property type="entry name" value="Epithelial_Barrier/Signaling"/>
</dbReference>
<feature type="compositionally biased region" description="Basic and acidic residues" evidence="2">
    <location>
        <begin position="117"/>
        <end position="137"/>
    </location>
</feature>
<feature type="compositionally biased region" description="Acidic residues" evidence="2">
    <location>
        <begin position="74"/>
        <end position="88"/>
    </location>
</feature>
<evidence type="ECO:0000256" key="1">
    <source>
        <dbReference type="ARBA" id="ARBA00023157"/>
    </source>
</evidence>
<dbReference type="PANTHER" id="PTHR13802">
    <property type="entry name" value="MUCIN 4-RELATED"/>
    <property type="match status" value="1"/>
</dbReference>
<feature type="signal peptide" evidence="3">
    <location>
        <begin position="1"/>
        <end position="36"/>
    </location>
</feature>
<keyword evidence="6" id="KW-1185">Reference proteome</keyword>
<dbReference type="EMBL" id="CAXAJV020001293">
    <property type="protein sequence ID" value="CAL7945198.1"/>
    <property type="molecule type" value="Genomic_DNA"/>
</dbReference>
<feature type="region of interest" description="Disordered" evidence="2">
    <location>
        <begin position="116"/>
        <end position="137"/>
    </location>
</feature>
<accession>A0ABP1P026</accession>
<dbReference type="PROSITE" id="PS51220">
    <property type="entry name" value="NIDO"/>
    <property type="match status" value="1"/>
</dbReference>
<dbReference type="PANTHER" id="PTHR13802:SF52">
    <property type="entry name" value="MUCIN-4"/>
    <property type="match status" value="1"/>
</dbReference>
<dbReference type="InterPro" id="IPR003886">
    <property type="entry name" value="NIDO_dom"/>
</dbReference>